<sequence length="461" mass="52989">MASPLSVGDCIAIIGVLIQGYKAISDSSDDAKALGSLQVDLQHMKEIFEQLAEPRTNVSPESEASTKKLNDIVDRCRETLDELTTATKKYGASTWRVVTYYRRISWSLSGQKAIAPIQARVQGLTASLSAVQSEIIRKTLEEMNADAQRRIEDLLLQLREDKEEIKYHIYASIEEPPDRKPVEFQDATGRQFHVPLELCQRFDDFLDFLKFSFRTMRAILPFVIRRDIWLFTPARNGSKWWYLITEDDWAEVARPGVRLGMSLFRADYMPSSVHSCKCRYYSSESQQKERWPLVRGPGQDSFIRFSRPAPPWSTLPIDLEFRWWSRPALCGPVSTKPSGDQRRQNVVQNVMSSFVSSDSSSSHTPVWTAQTQESIELPKYLNFGARDDVFGSNNSELRRNLLGVEPGREKPDEVEQAAFQLPKSRLSQLYDQRYLRHLLERGEREVSLPLRGKKRIRRMSS</sequence>
<accession>A0ACB9Z4V4</accession>
<comment type="caution">
    <text evidence="1">The sequence shown here is derived from an EMBL/GenBank/DDBJ whole genome shotgun (WGS) entry which is preliminary data.</text>
</comment>
<dbReference type="Proteomes" id="UP001497700">
    <property type="component" value="Unassembled WGS sequence"/>
</dbReference>
<organism evidence="1 2">
    <name type="scientific">Hypoxylon rubiginosum</name>
    <dbReference type="NCBI Taxonomy" id="110542"/>
    <lineage>
        <taxon>Eukaryota</taxon>
        <taxon>Fungi</taxon>
        <taxon>Dikarya</taxon>
        <taxon>Ascomycota</taxon>
        <taxon>Pezizomycotina</taxon>
        <taxon>Sordariomycetes</taxon>
        <taxon>Xylariomycetidae</taxon>
        <taxon>Xylariales</taxon>
        <taxon>Hypoxylaceae</taxon>
        <taxon>Hypoxylon</taxon>
    </lineage>
</organism>
<proteinExistence type="predicted"/>
<name>A0ACB9Z4V4_9PEZI</name>
<protein>
    <submittedName>
        <fullName evidence="1">Uncharacterized protein</fullName>
    </submittedName>
</protein>
<evidence type="ECO:0000313" key="1">
    <source>
        <dbReference type="EMBL" id="KAI4866770.1"/>
    </source>
</evidence>
<keyword evidence="2" id="KW-1185">Reference proteome</keyword>
<reference evidence="1 2" key="1">
    <citation type="journal article" date="2022" name="New Phytol.">
        <title>Ecological generalism drives hyperdiversity of secondary metabolite gene clusters in xylarialean endophytes.</title>
        <authorList>
            <person name="Franco M.E.E."/>
            <person name="Wisecaver J.H."/>
            <person name="Arnold A.E."/>
            <person name="Ju Y.M."/>
            <person name="Slot J.C."/>
            <person name="Ahrendt S."/>
            <person name="Moore L.P."/>
            <person name="Eastman K.E."/>
            <person name="Scott K."/>
            <person name="Konkel Z."/>
            <person name="Mondo S.J."/>
            <person name="Kuo A."/>
            <person name="Hayes R.D."/>
            <person name="Haridas S."/>
            <person name="Andreopoulos B."/>
            <person name="Riley R."/>
            <person name="LaButti K."/>
            <person name="Pangilinan J."/>
            <person name="Lipzen A."/>
            <person name="Amirebrahimi M."/>
            <person name="Yan J."/>
            <person name="Adam C."/>
            <person name="Keymanesh K."/>
            <person name="Ng V."/>
            <person name="Louie K."/>
            <person name="Northen T."/>
            <person name="Drula E."/>
            <person name="Henrissat B."/>
            <person name="Hsieh H.M."/>
            <person name="Youens-Clark K."/>
            <person name="Lutzoni F."/>
            <person name="Miadlikowska J."/>
            <person name="Eastwood D.C."/>
            <person name="Hamelin R.C."/>
            <person name="Grigoriev I.V."/>
            <person name="U'Ren J.M."/>
        </authorList>
    </citation>
    <scope>NUCLEOTIDE SEQUENCE [LARGE SCALE GENOMIC DNA]</scope>
    <source>
        <strain evidence="1 2">CBS 119005</strain>
    </source>
</reference>
<evidence type="ECO:0000313" key="2">
    <source>
        <dbReference type="Proteomes" id="UP001497700"/>
    </source>
</evidence>
<gene>
    <name evidence="1" type="ORF">F4820DRAFT_236613</name>
</gene>
<dbReference type="EMBL" id="MU393454">
    <property type="protein sequence ID" value="KAI4866770.1"/>
    <property type="molecule type" value="Genomic_DNA"/>
</dbReference>